<evidence type="ECO:0000256" key="2">
    <source>
        <dbReference type="ARBA" id="ARBA00023015"/>
    </source>
</evidence>
<dbReference type="GO" id="GO:0003700">
    <property type="term" value="F:DNA-binding transcription factor activity"/>
    <property type="evidence" value="ECO:0007669"/>
    <property type="project" value="InterPro"/>
</dbReference>
<keyword evidence="3" id="KW-0238">DNA-binding</keyword>
<dbReference type="Gene3D" id="3.40.190.290">
    <property type="match status" value="1"/>
</dbReference>
<dbReference type="KEGG" id="tact:SG35_030705"/>
<dbReference type="Gene3D" id="1.10.10.10">
    <property type="entry name" value="Winged helix-like DNA-binding domain superfamily/Winged helix DNA-binding domain"/>
    <property type="match status" value="1"/>
</dbReference>
<keyword evidence="4" id="KW-0804">Transcription</keyword>
<dbReference type="AlphaFoldDB" id="A0AAE9YWG3"/>
<dbReference type="InterPro" id="IPR005119">
    <property type="entry name" value="LysR_subst-bd"/>
</dbReference>
<dbReference type="InterPro" id="IPR036390">
    <property type="entry name" value="WH_DNA-bd_sf"/>
</dbReference>
<evidence type="ECO:0000313" key="6">
    <source>
        <dbReference type="EMBL" id="WDE02133.1"/>
    </source>
</evidence>
<reference evidence="6 7" key="1">
    <citation type="journal article" date="2015" name="Genome Announc.">
        <title>Draft Genome Sequences of Marine Isolates of Thalassomonas viridans and Thalassomonas actiniarum.</title>
        <authorList>
            <person name="Olonade I."/>
            <person name="van Zyl L.J."/>
            <person name="Trindade M."/>
        </authorList>
    </citation>
    <scope>NUCLEOTIDE SEQUENCE [LARGE SCALE GENOMIC DNA]</scope>
    <source>
        <strain evidence="6 7">A5K-106</strain>
    </source>
</reference>
<keyword evidence="7" id="KW-1185">Reference proteome</keyword>
<keyword evidence="2" id="KW-0805">Transcription regulation</keyword>
<dbReference type="PANTHER" id="PTHR30537:SF21">
    <property type="entry name" value="HTH-TYPE TRANSCRIPTIONAL REGULATOR SINR-RELATED"/>
    <property type="match status" value="1"/>
</dbReference>
<dbReference type="Pfam" id="PF00126">
    <property type="entry name" value="HTH_1"/>
    <property type="match status" value="1"/>
</dbReference>
<dbReference type="EMBL" id="CP059736">
    <property type="protein sequence ID" value="WDE02133.1"/>
    <property type="molecule type" value="Genomic_DNA"/>
</dbReference>
<reference evidence="6 7" key="2">
    <citation type="journal article" date="2022" name="Mar. Drugs">
        <title>Bioassay-Guided Fractionation Leads to the Detection of Cholic Acid Generated by the Rare Thalassomonas sp.</title>
        <authorList>
            <person name="Pheiffer F."/>
            <person name="Schneider Y.K."/>
            <person name="Hansen E.H."/>
            <person name="Andersen J.H."/>
            <person name="Isaksson J."/>
            <person name="Busche T."/>
            <person name="R C."/>
            <person name="Kalinowski J."/>
            <person name="Zyl L.V."/>
            <person name="Trindade M."/>
        </authorList>
    </citation>
    <scope>NUCLEOTIDE SEQUENCE [LARGE SCALE GENOMIC DNA]</scope>
    <source>
        <strain evidence="6 7">A5K-106</strain>
    </source>
</reference>
<dbReference type="Proteomes" id="UP000032568">
    <property type="component" value="Chromosome pTact"/>
</dbReference>
<dbReference type="InterPro" id="IPR000847">
    <property type="entry name" value="LysR_HTH_N"/>
</dbReference>
<protein>
    <submittedName>
        <fullName evidence="6">LysR family transcriptional regulator</fullName>
    </submittedName>
</protein>
<dbReference type="SUPFAM" id="SSF46785">
    <property type="entry name" value="Winged helix' DNA-binding domain"/>
    <property type="match status" value="1"/>
</dbReference>
<evidence type="ECO:0000256" key="4">
    <source>
        <dbReference type="ARBA" id="ARBA00023163"/>
    </source>
</evidence>
<dbReference type="SUPFAM" id="SSF53850">
    <property type="entry name" value="Periplasmic binding protein-like II"/>
    <property type="match status" value="1"/>
</dbReference>
<evidence type="ECO:0000256" key="1">
    <source>
        <dbReference type="ARBA" id="ARBA00009437"/>
    </source>
</evidence>
<name>A0AAE9YWG3_9GAMM</name>
<dbReference type="InterPro" id="IPR036388">
    <property type="entry name" value="WH-like_DNA-bd_sf"/>
</dbReference>
<organism evidence="6 7">
    <name type="scientific">Thalassomonas actiniarum</name>
    <dbReference type="NCBI Taxonomy" id="485447"/>
    <lineage>
        <taxon>Bacteria</taxon>
        <taxon>Pseudomonadati</taxon>
        <taxon>Pseudomonadota</taxon>
        <taxon>Gammaproteobacteria</taxon>
        <taxon>Alteromonadales</taxon>
        <taxon>Colwelliaceae</taxon>
        <taxon>Thalassomonas</taxon>
    </lineage>
</organism>
<dbReference type="GO" id="GO:0006351">
    <property type="term" value="P:DNA-templated transcription"/>
    <property type="evidence" value="ECO:0007669"/>
    <property type="project" value="TreeGrafter"/>
</dbReference>
<dbReference type="InterPro" id="IPR058163">
    <property type="entry name" value="LysR-type_TF_proteobact-type"/>
</dbReference>
<dbReference type="PROSITE" id="PS50931">
    <property type="entry name" value="HTH_LYSR"/>
    <property type="match status" value="1"/>
</dbReference>
<dbReference type="PANTHER" id="PTHR30537">
    <property type="entry name" value="HTH-TYPE TRANSCRIPTIONAL REGULATOR"/>
    <property type="match status" value="1"/>
</dbReference>
<dbReference type="Pfam" id="PF03466">
    <property type="entry name" value="LysR_substrate"/>
    <property type="match status" value="1"/>
</dbReference>
<sequence>MLLSDLEIIIKTAELGSITAAATNLDMQVARASAAIKRVEKQLGFELFIRSTRQLRLSVMGERYLPQCIHALEILNNAQQNLLSDQDEINGELRLTTSSDLGRNFIMPWLDELAGQHPQLTLKLILNDHTLDFYRDSVDVALRYGSPTDSNLYGFKICEVPRVLCASPSYVSAHSAPEHPRELSAHNGLFYQLSGIVHDTWKFTRDKHIYTARMTGNRVANDGDLVRRWCVAGKGLALKSAIDMSEDLLTQKVISLMPQYRPTPTELWLICPSKQSINPKVRLLRDLVTDNCQQILSRLKKKGFV</sequence>
<dbReference type="FunFam" id="3.40.190.290:FF:000001">
    <property type="entry name" value="Transcriptional regulator, LysR family"/>
    <property type="match status" value="1"/>
</dbReference>
<accession>A0AAE9YWG3</accession>
<comment type="similarity">
    <text evidence="1">Belongs to the LysR transcriptional regulatory family.</text>
</comment>
<evidence type="ECO:0000256" key="3">
    <source>
        <dbReference type="ARBA" id="ARBA00023125"/>
    </source>
</evidence>
<dbReference type="CDD" id="cd08422">
    <property type="entry name" value="PBP2_CrgA_like"/>
    <property type="match status" value="1"/>
</dbReference>
<evidence type="ECO:0000313" key="7">
    <source>
        <dbReference type="Proteomes" id="UP000032568"/>
    </source>
</evidence>
<dbReference type="GO" id="GO:0043565">
    <property type="term" value="F:sequence-specific DNA binding"/>
    <property type="evidence" value="ECO:0007669"/>
    <property type="project" value="TreeGrafter"/>
</dbReference>
<dbReference type="RefSeq" id="WP_044830994.1">
    <property type="nucleotide sequence ID" value="NZ_CP059736.1"/>
</dbReference>
<proteinExistence type="inferred from homology"/>
<gene>
    <name evidence="6" type="ORF">SG35_030705</name>
</gene>
<feature type="domain" description="HTH lysR-type" evidence="5">
    <location>
        <begin position="1"/>
        <end position="58"/>
    </location>
</feature>
<evidence type="ECO:0000259" key="5">
    <source>
        <dbReference type="PROSITE" id="PS50931"/>
    </source>
</evidence>